<dbReference type="GO" id="GO:0008420">
    <property type="term" value="F:RNA polymerase II CTD heptapeptide repeat phosphatase activity"/>
    <property type="evidence" value="ECO:0007669"/>
    <property type="project" value="UniProtKB-UniRule"/>
</dbReference>
<keyword evidence="16" id="KW-1185">Reference proteome</keyword>
<keyword evidence="3 12" id="KW-0479">Metal-binding</keyword>
<comment type="similarity">
    <text evidence="2 11 12">Belongs to the RPAP2 family.</text>
</comment>
<dbReference type="OrthoDB" id="2590500at2759"/>
<feature type="compositionally biased region" description="Polar residues" evidence="13">
    <location>
        <begin position="351"/>
        <end position="375"/>
    </location>
</feature>
<dbReference type="EC" id="3.1.3.16" evidence="12"/>
<comment type="subcellular location">
    <subcellularLocation>
        <location evidence="1 12">Nucleus</location>
    </subcellularLocation>
</comment>
<dbReference type="EMBL" id="BQFW01000005">
    <property type="protein sequence ID" value="GJJ71625.1"/>
    <property type="molecule type" value="Genomic_DNA"/>
</dbReference>
<dbReference type="InterPro" id="IPR038534">
    <property type="entry name" value="Rtr1/RPAP2_sf"/>
</dbReference>
<name>A0A9P3H7Q2_9FUNG</name>
<evidence type="ECO:0000259" key="14">
    <source>
        <dbReference type="PROSITE" id="PS51479"/>
    </source>
</evidence>
<evidence type="ECO:0000256" key="1">
    <source>
        <dbReference type="ARBA" id="ARBA00004123"/>
    </source>
</evidence>
<dbReference type="GO" id="GO:0005634">
    <property type="term" value="C:nucleus"/>
    <property type="evidence" value="ECO:0007669"/>
    <property type="project" value="UniProtKB-SubCell"/>
</dbReference>
<feature type="compositionally biased region" description="Low complexity" evidence="13">
    <location>
        <begin position="241"/>
        <end position="251"/>
    </location>
</feature>
<dbReference type="Proteomes" id="UP000827284">
    <property type="component" value="Unassembled WGS sequence"/>
</dbReference>
<dbReference type="PROSITE" id="PS51479">
    <property type="entry name" value="ZF_RTR1"/>
    <property type="match status" value="1"/>
</dbReference>
<feature type="domain" description="RTR1-type" evidence="14">
    <location>
        <begin position="90"/>
        <end position="172"/>
    </location>
</feature>
<dbReference type="GO" id="GO:0043175">
    <property type="term" value="F:RNA polymerase core enzyme binding"/>
    <property type="evidence" value="ECO:0007669"/>
    <property type="project" value="UniProtKB-UniRule"/>
</dbReference>
<keyword evidence="8 12" id="KW-0539">Nucleus</keyword>
<evidence type="ECO:0000256" key="8">
    <source>
        <dbReference type="ARBA" id="ARBA00023242"/>
    </source>
</evidence>
<evidence type="ECO:0000256" key="7">
    <source>
        <dbReference type="ARBA" id="ARBA00022912"/>
    </source>
</evidence>
<evidence type="ECO:0000256" key="11">
    <source>
        <dbReference type="PROSITE-ProRule" id="PRU00812"/>
    </source>
</evidence>
<feature type="region of interest" description="Disordered" evidence="13">
    <location>
        <begin position="18"/>
        <end position="50"/>
    </location>
</feature>
<evidence type="ECO:0000256" key="4">
    <source>
        <dbReference type="ARBA" id="ARBA00022771"/>
    </source>
</evidence>
<evidence type="ECO:0000256" key="6">
    <source>
        <dbReference type="ARBA" id="ARBA00022833"/>
    </source>
</evidence>
<evidence type="ECO:0000256" key="2">
    <source>
        <dbReference type="ARBA" id="ARBA00005676"/>
    </source>
</evidence>
<dbReference type="InterPro" id="IPR039693">
    <property type="entry name" value="Rtr1/RPAP2"/>
</dbReference>
<gene>
    <name evidence="15" type="ORF">EMPS_03975</name>
</gene>
<evidence type="ECO:0000256" key="5">
    <source>
        <dbReference type="ARBA" id="ARBA00022801"/>
    </source>
</evidence>
<feature type="region of interest" description="Disordered" evidence="13">
    <location>
        <begin position="225"/>
        <end position="251"/>
    </location>
</feature>
<feature type="compositionally biased region" description="Polar residues" evidence="13">
    <location>
        <begin position="320"/>
        <end position="339"/>
    </location>
</feature>
<dbReference type="GO" id="GO:0005737">
    <property type="term" value="C:cytoplasm"/>
    <property type="evidence" value="ECO:0007669"/>
    <property type="project" value="TreeGrafter"/>
</dbReference>
<comment type="function">
    <text evidence="12">Putative RNA polymerase II subunit B1 C-terminal domain (CTD) phosphatase involved in RNA polymerase II transcription regulation.</text>
</comment>
<dbReference type="PANTHER" id="PTHR14732">
    <property type="entry name" value="RNA POLYMERASE II SUBUNIT B1 CTD PHOSPHATASE RPAP2-RELATED"/>
    <property type="match status" value="1"/>
</dbReference>
<evidence type="ECO:0000313" key="15">
    <source>
        <dbReference type="EMBL" id="GJJ71625.1"/>
    </source>
</evidence>
<evidence type="ECO:0000256" key="9">
    <source>
        <dbReference type="ARBA" id="ARBA00047761"/>
    </source>
</evidence>
<keyword evidence="4 12" id="KW-0863">Zinc-finger</keyword>
<dbReference type="Pfam" id="PF04181">
    <property type="entry name" value="RPAP2_Rtr1"/>
    <property type="match status" value="1"/>
</dbReference>
<evidence type="ECO:0000256" key="3">
    <source>
        <dbReference type="ARBA" id="ARBA00022723"/>
    </source>
</evidence>
<keyword evidence="7 12" id="KW-0904">Protein phosphatase</keyword>
<protein>
    <recommendedName>
        <fullName evidence="12">RNA polymerase II subunit B1 CTD phosphatase RPAP2 homolog</fullName>
        <ecNumber evidence="12">3.1.3.16</ecNumber>
    </recommendedName>
</protein>
<keyword evidence="6 12" id="KW-0862">Zinc</keyword>
<sequence>MARNVATMKDDIVVDQSPIVQQYLPPKPDASTSADAMEETGEERESKEAKLNKKQILLQQNIELRKKFESMALHWQEVLCDTVSEQVLGESANRIKRSHYQETIEERNIGRLCGYPLCPNPPRDIKGKFRISLQERKVFDISVLKQFCSSTCLAASRWLEAQMTEEPLYLMNSDPDYLKETRVSIVPLGMELAEFQATRASNNMETTRKPSRPAEAFRLPTQDHEEITHQRPGHQPGQGGTQSSSSAAASGSLSEAYVQSILASVPETPSFIKIIEKDTQDETHAADMDQDMDSQGDMSKADDESEQQYDIIEGFKVPVPSSTQTQLRPPGVNKSTQDTRVIADKMAKVSLSESQDSTDTNTLTRSLSSMSMDTQ</sequence>
<evidence type="ECO:0000256" key="13">
    <source>
        <dbReference type="SAM" id="MobiDB-lite"/>
    </source>
</evidence>
<evidence type="ECO:0000256" key="12">
    <source>
        <dbReference type="RuleBase" id="RU367080"/>
    </source>
</evidence>
<comment type="caution">
    <text evidence="15">The sequence shown here is derived from an EMBL/GenBank/DDBJ whole genome shotgun (WGS) entry which is preliminary data.</text>
</comment>
<comment type="catalytic activity">
    <reaction evidence="10 12">
        <text>O-phospho-L-threonyl-[protein] + H2O = L-threonyl-[protein] + phosphate</text>
        <dbReference type="Rhea" id="RHEA:47004"/>
        <dbReference type="Rhea" id="RHEA-COMP:11060"/>
        <dbReference type="Rhea" id="RHEA-COMP:11605"/>
        <dbReference type="ChEBI" id="CHEBI:15377"/>
        <dbReference type="ChEBI" id="CHEBI:30013"/>
        <dbReference type="ChEBI" id="CHEBI:43474"/>
        <dbReference type="ChEBI" id="CHEBI:61977"/>
        <dbReference type="EC" id="3.1.3.16"/>
    </reaction>
</comment>
<organism evidence="15 16">
    <name type="scientific">Entomortierella parvispora</name>
    <dbReference type="NCBI Taxonomy" id="205924"/>
    <lineage>
        <taxon>Eukaryota</taxon>
        <taxon>Fungi</taxon>
        <taxon>Fungi incertae sedis</taxon>
        <taxon>Mucoromycota</taxon>
        <taxon>Mortierellomycotina</taxon>
        <taxon>Mortierellomycetes</taxon>
        <taxon>Mortierellales</taxon>
        <taxon>Mortierellaceae</taxon>
        <taxon>Entomortierella</taxon>
    </lineage>
</organism>
<feature type="region of interest" description="Disordered" evidence="13">
    <location>
        <begin position="197"/>
        <end position="216"/>
    </location>
</feature>
<dbReference type="InterPro" id="IPR007308">
    <property type="entry name" value="Rtr1/RPAP2_dom"/>
</dbReference>
<dbReference type="PANTHER" id="PTHR14732:SF0">
    <property type="entry name" value="RNA POLYMERASE II SUBUNIT B1 CTD PHOSPHATASE RPAP2-RELATED"/>
    <property type="match status" value="1"/>
</dbReference>
<evidence type="ECO:0000256" key="10">
    <source>
        <dbReference type="ARBA" id="ARBA00048336"/>
    </source>
</evidence>
<proteinExistence type="inferred from homology"/>
<accession>A0A9P3H7Q2</accession>
<dbReference type="AlphaFoldDB" id="A0A9P3H7Q2"/>
<dbReference type="GO" id="GO:0008270">
    <property type="term" value="F:zinc ion binding"/>
    <property type="evidence" value="ECO:0007669"/>
    <property type="project" value="UniProtKB-KW"/>
</dbReference>
<feature type="region of interest" description="Disordered" evidence="13">
    <location>
        <begin position="318"/>
        <end position="375"/>
    </location>
</feature>
<evidence type="ECO:0000313" key="16">
    <source>
        <dbReference type="Proteomes" id="UP000827284"/>
    </source>
</evidence>
<reference evidence="15" key="2">
    <citation type="journal article" date="2022" name="Microbiol. Resour. Announc.">
        <title>Whole-Genome Sequence of Entomortierella parvispora E1425, a Mucoromycotan Fungus Associated with Burkholderiaceae-Related Endosymbiotic Bacteria.</title>
        <authorList>
            <person name="Herlambang A."/>
            <person name="Guo Y."/>
            <person name="Takashima Y."/>
            <person name="Narisawa K."/>
            <person name="Ohta H."/>
            <person name="Nishizawa T."/>
        </authorList>
    </citation>
    <scope>NUCLEOTIDE SEQUENCE</scope>
    <source>
        <strain evidence="15">E1425</strain>
    </source>
</reference>
<reference evidence="15" key="1">
    <citation type="submission" date="2021-11" db="EMBL/GenBank/DDBJ databases">
        <authorList>
            <person name="Herlambang A."/>
            <person name="Guo Y."/>
            <person name="Takashima Y."/>
            <person name="Nishizawa T."/>
        </authorList>
    </citation>
    <scope>NUCLEOTIDE SEQUENCE</scope>
    <source>
        <strain evidence="15">E1425</strain>
    </source>
</reference>
<comment type="catalytic activity">
    <reaction evidence="9 12">
        <text>O-phospho-L-seryl-[protein] + H2O = L-seryl-[protein] + phosphate</text>
        <dbReference type="Rhea" id="RHEA:20629"/>
        <dbReference type="Rhea" id="RHEA-COMP:9863"/>
        <dbReference type="Rhea" id="RHEA-COMP:11604"/>
        <dbReference type="ChEBI" id="CHEBI:15377"/>
        <dbReference type="ChEBI" id="CHEBI:29999"/>
        <dbReference type="ChEBI" id="CHEBI:43474"/>
        <dbReference type="ChEBI" id="CHEBI:83421"/>
        <dbReference type="EC" id="3.1.3.16"/>
    </reaction>
</comment>
<keyword evidence="5 12" id="KW-0378">Hydrolase</keyword>
<dbReference type="Gene3D" id="1.25.40.820">
    <property type="match status" value="1"/>
</dbReference>